<keyword evidence="2" id="KW-0694">RNA-binding</keyword>
<name>A0ABV6W516_9ACTN</name>
<dbReference type="Pfam" id="PF07521">
    <property type="entry name" value="RMMBL"/>
    <property type="match status" value="1"/>
</dbReference>
<dbReference type="EMBL" id="JBHFAB010000033">
    <property type="protein sequence ID" value="MFC1421097.1"/>
    <property type="molecule type" value="Genomic_DNA"/>
</dbReference>
<dbReference type="PANTHER" id="PTHR43694:SF1">
    <property type="entry name" value="RIBONUCLEASE J"/>
    <property type="match status" value="1"/>
</dbReference>
<protein>
    <submittedName>
        <fullName evidence="4">MBL fold metallo-hydrolase</fullName>
    </submittedName>
</protein>
<dbReference type="PANTHER" id="PTHR43694">
    <property type="entry name" value="RIBONUCLEASE J"/>
    <property type="match status" value="1"/>
</dbReference>
<keyword evidence="1" id="KW-0269">Exonuclease</keyword>
<proteinExistence type="predicted"/>
<keyword evidence="1" id="KW-0378">Hydrolase</keyword>
<dbReference type="Pfam" id="PF12706">
    <property type="entry name" value="Lactamase_B_2"/>
    <property type="match status" value="1"/>
</dbReference>
<dbReference type="InterPro" id="IPR011108">
    <property type="entry name" value="RMMBL"/>
</dbReference>
<dbReference type="RefSeq" id="WP_380543634.1">
    <property type="nucleotide sequence ID" value="NZ_JBHFAB010000033.1"/>
</dbReference>
<evidence type="ECO:0000313" key="4">
    <source>
        <dbReference type="EMBL" id="MFC1421097.1"/>
    </source>
</evidence>
<evidence type="ECO:0000256" key="1">
    <source>
        <dbReference type="ARBA" id="ARBA00022839"/>
    </source>
</evidence>
<dbReference type="InterPro" id="IPR036866">
    <property type="entry name" value="RibonucZ/Hydroxyglut_hydro"/>
</dbReference>
<evidence type="ECO:0000256" key="2">
    <source>
        <dbReference type="ARBA" id="ARBA00022884"/>
    </source>
</evidence>
<gene>
    <name evidence="4" type="ORF">ACEZDE_31310</name>
</gene>
<evidence type="ECO:0000259" key="3">
    <source>
        <dbReference type="SMART" id="SM00849"/>
    </source>
</evidence>
<dbReference type="Gene3D" id="3.60.15.10">
    <property type="entry name" value="Ribonuclease Z/Hydroxyacylglutathione hydrolase-like"/>
    <property type="match status" value="1"/>
</dbReference>
<accession>A0ABV6W516</accession>
<dbReference type="SUPFAM" id="SSF56281">
    <property type="entry name" value="Metallo-hydrolase/oxidoreductase"/>
    <property type="match status" value="1"/>
</dbReference>
<keyword evidence="1" id="KW-0540">Nuclease</keyword>
<sequence>MVTIEFWGGLGVIGGSKVMVEDGGHRVLLDIGLDIPSGRDPFRLPVRTRPGRELADRLRLGVAPRIPGLFGPAGLDPGSPLAEPVGPAGSTAVFVSHPHIDHVGLAGFVRDDVAVHAHTDAVDLLTALSATGQGLANGDPAWRRLADRQRVAVGPMEVECVAVDHDVPGASGYLVHTAAGTLAFTGDIRFHGRHPERSWALTERGANCDVLVTEGTTLGWDTRGPLRDETDVERDFAAALEQAAGLVLLSLYPRDLERVAAFLGLAAAAGREIVWTGPVAAFLRLAGVPKLAGIADVLAAEDVPLSDVRAAPSAYVVAPDPDDLPSLLDLPVGEGFPAGVMVHANGEPLGPFEPRWEPFTDWLAALGVELRQIGCSGHADQDQLHHMLERMRPRVVFPIHTTAPARLHPPLGMARTVAEYGLGYDFRGRVARGR</sequence>
<feature type="domain" description="Metallo-beta-lactamase" evidence="3">
    <location>
        <begin position="14"/>
        <end position="223"/>
    </location>
</feature>
<evidence type="ECO:0000313" key="5">
    <source>
        <dbReference type="Proteomes" id="UP001592531"/>
    </source>
</evidence>
<reference evidence="4 5" key="1">
    <citation type="submission" date="2024-09" db="EMBL/GenBank/DDBJ databases">
        <authorList>
            <person name="Lee S.D."/>
        </authorList>
    </citation>
    <scope>NUCLEOTIDE SEQUENCE [LARGE SCALE GENOMIC DNA]</scope>
    <source>
        <strain evidence="4 5">N8-3</strain>
    </source>
</reference>
<keyword evidence="5" id="KW-1185">Reference proteome</keyword>
<dbReference type="SMART" id="SM00849">
    <property type="entry name" value="Lactamase_B"/>
    <property type="match status" value="1"/>
</dbReference>
<dbReference type="Proteomes" id="UP001592531">
    <property type="component" value="Unassembled WGS sequence"/>
</dbReference>
<organism evidence="4 5">
    <name type="scientific">Streptacidiphilus cavernicola</name>
    <dbReference type="NCBI Taxonomy" id="3342716"/>
    <lineage>
        <taxon>Bacteria</taxon>
        <taxon>Bacillati</taxon>
        <taxon>Actinomycetota</taxon>
        <taxon>Actinomycetes</taxon>
        <taxon>Kitasatosporales</taxon>
        <taxon>Streptomycetaceae</taxon>
        <taxon>Streptacidiphilus</taxon>
    </lineage>
</organism>
<dbReference type="InterPro" id="IPR001279">
    <property type="entry name" value="Metallo-B-lactamas"/>
</dbReference>
<dbReference type="InterPro" id="IPR042173">
    <property type="entry name" value="RNase_J_2"/>
</dbReference>
<dbReference type="Gene3D" id="3.40.50.10710">
    <property type="entry name" value="Metallo-hydrolase/oxidoreductase"/>
    <property type="match status" value="1"/>
</dbReference>
<comment type="caution">
    <text evidence="4">The sequence shown here is derived from an EMBL/GenBank/DDBJ whole genome shotgun (WGS) entry which is preliminary data.</text>
</comment>